<gene>
    <name evidence="2" type="ORF">GBAR_LOCUS1846</name>
</gene>
<feature type="compositionally biased region" description="Polar residues" evidence="1">
    <location>
        <begin position="191"/>
        <end position="207"/>
    </location>
</feature>
<feature type="compositionally biased region" description="Basic and acidic residues" evidence="1">
    <location>
        <begin position="289"/>
        <end position="305"/>
    </location>
</feature>
<accession>A0AA35W5V9</accession>
<feature type="compositionally biased region" description="Basic and acidic residues" evidence="1">
    <location>
        <begin position="338"/>
        <end position="347"/>
    </location>
</feature>
<sequence>MRFVRMRSDFKMAATAGESWGKEERDTVCDYRAGQPVWYRNDKKTGWWPCMVLQVSEDGERRSVDLKALGDNYPYGWVKIGLPQLKPFVSPDCQSIVQEQIKRLQKKHKTDLRNFVAAVREALQHFPLSTFDVELPSDRELDEIATPVPTPQPARVWRPFLHDSEIFTPGTDSRGDTGGSVTRSQRRLRQRPTTPVQCQSVPLTSTAEKAKSDILPKVVRRRSGQKKRRQCSMSPYSSEKRSKIDEEEEGGRSGADCDVRRRLDLEESMDDAVVDILTICESSGGDMRECEVGRGEGRENGESGERGVCGGAEQNGTSGRECRGWQSVEEFGSNLDTGQRERGNASW</sequence>
<evidence type="ECO:0000313" key="2">
    <source>
        <dbReference type="EMBL" id="CAI7996292.1"/>
    </source>
</evidence>
<dbReference type="Proteomes" id="UP001174909">
    <property type="component" value="Unassembled WGS sequence"/>
</dbReference>
<feature type="compositionally biased region" description="Basic residues" evidence="1">
    <location>
        <begin position="218"/>
        <end position="230"/>
    </location>
</feature>
<dbReference type="Gene3D" id="2.30.30.140">
    <property type="match status" value="1"/>
</dbReference>
<feature type="region of interest" description="Disordered" evidence="1">
    <location>
        <begin position="289"/>
        <end position="347"/>
    </location>
</feature>
<proteinExistence type="predicted"/>
<evidence type="ECO:0008006" key="4">
    <source>
        <dbReference type="Google" id="ProtNLM"/>
    </source>
</evidence>
<evidence type="ECO:0000313" key="3">
    <source>
        <dbReference type="Proteomes" id="UP001174909"/>
    </source>
</evidence>
<dbReference type="AlphaFoldDB" id="A0AA35W5V9"/>
<feature type="region of interest" description="Disordered" evidence="1">
    <location>
        <begin position="166"/>
        <end position="255"/>
    </location>
</feature>
<dbReference type="CDD" id="cd05162">
    <property type="entry name" value="PWWP"/>
    <property type="match status" value="1"/>
</dbReference>
<protein>
    <recommendedName>
        <fullName evidence="4">PWWP domain-containing protein</fullName>
    </recommendedName>
</protein>
<name>A0AA35W5V9_GEOBA</name>
<comment type="caution">
    <text evidence="2">The sequence shown here is derived from an EMBL/GenBank/DDBJ whole genome shotgun (WGS) entry which is preliminary data.</text>
</comment>
<dbReference type="EMBL" id="CASHTH010000268">
    <property type="protein sequence ID" value="CAI7996292.1"/>
    <property type="molecule type" value="Genomic_DNA"/>
</dbReference>
<organism evidence="2 3">
    <name type="scientific">Geodia barretti</name>
    <name type="common">Barrett's horny sponge</name>
    <dbReference type="NCBI Taxonomy" id="519541"/>
    <lineage>
        <taxon>Eukaryota</taxon>
        <taxon>Metazoa</taxon>
        <taxon>Porifera</taxon>
        <taxon>Demospongiae</taxon>
        <taxon>Heteroscleromorpha</taxon>
        <taxon>Tetractinellida</taxon>
        <taxon>Astrophorina</taxon>
        <taxon>Geodiidae</taxon>
        <taxon>Geodia</taxon>
    </lineage>
</organism>
<reference evidence="2" key="1">
    <citation type="submission" date="2023-03" db="EMBL/GenBank/DDBJ databases">
        <authorList>
            <person name="Steffen K."/>
            <person name="Cardenas P."/>
        </authorList>
    </citation>
    <scope>NUCLEOTIDE SEQUENCE</scope>
</reference>
<evidence type="ECO:0000256" key="1">
    <source>
        <dbReference type="SAM" id="MobiDB-lite"/>
    </source>
</evidence>
<keyword evidence="3" id="KW-1185">Reference proteome</keyword>
<dbReference type="SUPFAM" id="SSF63748">
    <property type="entry name" value="Tudor/PWWP/MBT"/>
    <property type="match status" value="1"/>
</dbReference>